<dbReference type="SUPFAM" id="SSF53335">
    <property type="entry name" value="S-adenosyl-L-methionine-dependent methyltransferases"/>
    <property type="match status" value="1"/>
</dbReference>
<dbReference type="InterPro" id="IPR029063">
    <property type="entry name" value="SAM-dependent_MTases_sf"/>
</dbReference>
<keyword evidence="4" id="KW-1185">Reference proteome</keyword>
<dbReference type="Gene3D" id="3.40.50.150">
    <property type="entry name" value="Vaccinia Virus protein VP39"/>
    <property type="match status" value="1"/>
</dbReference>
<keyword evidence="3" id="KW-0808">Transferase</keyword>
<dbReference type="EMBL" id="JANAVZ010000005">
    <property type="protein sequence ID" value="MCT4333191.1"/>
    <property type="molecule type" value="Genomic_DNA"/>
</dbReference>
<evidence type="ECO:0000256" key="1">
    <source>
        <dbReference type="ARBA" id="ARBA00006594"/>
    </source>
</evidence>
<organism evidence="3 4">
    <name type="scientific">Paracoccus maritimus</name>
    <dbReference type="NCBI Taxonomy" id="2933292"/>
    <lineage>
        <taxon>Bacteria</taxon>
        <taxon>Pseudomonadati</taxon>
        <taxon>Pseudomonadota</taxon>
        <taxon>Alphaproteobacteria</taxon>
        <taxon>Rhodobacterales</taxon>
        <taxon>Paracoccaceae</taxon>
        <taxon>Paracoccus</taxon>
    </lineage>
</organism>
<evidence type="ECO:0000313" key="4">
    <source>
        <dbReference type="Proteomes" id="UP001320702"/>
    </source>
</evidence>
<comment type="similarity">
    <text evidence="1">Belongs to the N(4)/N(6)-methyltransferase family.</text>
</comment>
<accession>A0ABT2K9I8</accession>
<comment type="caution">
    <text evidence="3">The sequence shown here is derived from an EMBL/GenBank/DDBJ whole genome shotgun (WGS) entry which is preliminary data.</text>
</comment>
<dbReference type="GO" id="GO:0008168">
    <property type="term" value="F:methyltransferase activity"/>
    <property type="evidence" value="ECO:0007669"/>
    <property type="project" value="UniProtKB-KW"/>
</dbReference>
<name>A0ABT2K9I8_9RHOB</name>
<evidence type="ECO:0000313" key="3">
    <source>
        <dbReference type="EMBL" id="MCT4333191.1"/>
    </source>
</evidence>
<evidence type="ECO:0000259" key="2">
    <source>
        <dbReference type="Pfam" id="PF02384"/>
    </source>
</evidence>
<gene>
    <name evidence="3" type="ORF">MU516_09965</name>
</gene>
<dbReference type="GO" id="GO:0032259">
    <property type="term" value="P:methylation"/>
    <property type="evidence" value="ECO:0007669"/>
    <property type="project" value="UniProtKB-KW"/>
</dbReference>
<dbReference type="Pfam" id="PF02384">
    <property type="entry name" value="N6_Mtase"/>
    <property type="match status" value="1"/>
</dbReference>
<proteinExistence type="inferred from homology"/>
<dbReference type="InterPro" id="IPR003356">
    <property type="entry name" value="DNA_methylase_A-5"/>
</dbReference>
<dbReference type="Proteomes" id="UP001320702">
    <property type="component" value="Unassembled WGS sequence"/>
</dbReference>
<sequence length="90" mass="10093">MATAYHAWRGEPDAGAYADEPGFCKAASMEEVAKHNYVLTPGRYVGAGAAEEDGEPFEEKFDRLTAELRAQFVEERRLEKEIEARLEALE</sequence>
<keyword evidence="3" id="KW-0489">Methyltransferase</keyword>
<feature type="domain" description="DNA methylase adenine-specific" evidence="2">
    <location>
        <begin position="3"/>
        <end position="52"/>
    </location>
</feature>
<reference evidence="3 4" key="1">
    <citation type="submission" date="2022-04" db="EMBL/GenBank/DDBJ databases">
        <title>Paracoccus sp. YLB-12 draft genome sequence.</title>
        <authorList>
            <person name="Yu L."/>
        </authorList>
    </citation>
    <scope>NUCLEOTIDE SEQUENCE [LARGE SCALE GENOMIC DNA]</scope>
    <source>
        <strain evidence="3 4">YLB-12</strain>
    </source>
</reference>
<dbReference type="RefSeq" id="WP_260277314.1">
    <property type="nucleotide sequence ID" value="NZ_JANAVZ010000005.1"/>
</dbReference>
<protein>
    <submittedName>
        <fullName evidence="3">SAM-dependent methyltransferase</fullName>
    </submittedName>
</protein>